<dbReference type="AlphaFoldDB" id="A0A3M7QQN6"/>
<dbReference type="OrthoDB" id="441971at2759"/>
<dbReference type="InterPro" id="IPR036397">
    <property type="entry name" value="RNaseH_sf"/>
</dbReference>
<evidence type="ECO:0000256" key="1">
    <source>
        <dbReference type="SAM" id="MobiDB-lite"/>
    </source>
</evidence>
<dbReference type="Gene3D" id="3.30.420.10">
    <property type="entry name" value="Ribonuclease H-like superfamily/Ribonuclease H"/>
    <property type="match status" value="1"/>
</dbReference>
<evidence type="ECO:0000313" key="3">
    <source>
        <dbReference type="Proteomes" id="UP000276133"/>
    </source>
</evidence>
<comment type="caution">
    <text evidence="2">The sequence shown here is derived from an EMBL/GenBank/DDBJ whole genome shotgun (WGS) entry which is preliminary data.</text>
</comment>
<keyword evidence="3" id="KW-1185">Reference proteome</keyword>
<dbReference type="InterPro" id="IPR012337">
    <property type="entry name" value="RNaseH-like_sf"/>
</dbReference>
<feature type="compositionally biased region" description="Polar residues" evidence="1">
    <location>
        <begin position="11"/>
        <end position="25"/>
    </location>
</feature>
<proteinExistence type="predicted"/>
<feature type="compositionally biased region" description="Acidic residues" evidence="1">
    <location>
        <begin position="1"/>
        <end position="10"/>
    </location>
</feature>
<name>A0A3M7QQN6_BRAPC</name>
<dbReference type="EMBL" id="REGN01005387">
    <property type="protein sequence ID" value="RNA13519.1"/>
    <property type="molecule type" value="Genomic_DNA"/>
</dbReference>
<feature type="non-terminal residue" evidence="2">
    <location>
        <position position="124"/>
    </location>
</feature>
<gene>
    <name evidence="2" type="ORF">BpHYR1_021054</name>
</gene>
<protein>
    <submittedName>
        <fullName evidence="2">Retrovirus-related Pol poly from transposon</fullName>
    </submittedName>
</protein>
<reference evidence="2 3" key="1">
    <citation type="journal article" date="2018" name="Sci. Rep.">
        <title>Genomic signatures of local adaptation to the degree of environmental predictability in rotifers.</title>
        <authorList>
            <person name="Franch-Gras L."/>
            <person name="Hahn C."/>
            <person name="Garcia-Roger E.M."/>
            <person name="Carmona M.J."/>
            <person name="Serra M."/>
            <person name="Gomez A."/>
        </authorList>
    </citation>
    <scope>NUCLEOTIDE SEQUENCE [LARGE SCALE GENOMIC DNA]</scope>
    <source>
        <strain evidence="2">HYR1</strain>
    </source>
</reference>
<dbReference type="STRING" id="10195.A0A3M7QQN6"/>
<dbReference type="SUPFAM" id="SSF53098">
    <property type="entry name" value="Ribonuclease H-like"/>
    <property type="match status" value="1"/>
</dbReference>
<dbReference type="GO" id="GO:0003676">
    <property type="term" value="F:nucleic acid binding"/>
    <property type="evidence" value="ECO:0007669"/>
    <property type="project" value="InterPro"/>
</dbReference>
<feature type="region of interest" description="Disordered" evidence="1">
    <location>
        <begin position="1"/>
        <end position="25"/>
    </location>
</feature>
<evidence type="ECO:0000313" key="2">
    <source>
        <dbReference type="EMBL" id="RNA13519.1"/>
    </source>
</evidence>
<organism evidence="2 3">
    <name type="scientific">Brachionus plicatilis</name>
    <name type="common">Marine rotifer</name>
    <name type="synonym">Brachionus muelleri</name>
    <dbReference type="NCBI Taxonomy" id="10195"/>
    <lineage>
        <taxon>Eukaryota</taxon>
        <taxon>Metazoa</taxon>
        <taxon>Spiralia</taxon>
        <taxon>Gnathifera</taxon>
        <taxon>Rotifera</taxon>
        <taxon>Eurotatoria</taxon>
        <taxon>Monogononta</taxon>
        <taxon>Pseudotrocha</taxon>
        <taxon>Ploima</taxon>
        <taxon>Brachionidae</taxon>
        <taxon>Brachionus</taxon>
    </lineage>
</organism>
<accession>A0A3M7QQN6</accession>
<dbReference type="Proteomes" id="UP000276133">
    <property type="component" value="Unassembled WGS sequence"/>
</dbReference>
<sequence>MVDEKEEETVSLETDTSENAKIISQNPNSNQIEQCRIMVEGVLYRHSEDHHFTKLMILCLTKDANAITAAGNVVDEWACEYGIQEAVLSDGAKCFQSKLSDLVYDFLDIRRLKTTPFHPQCDGL</sequence>